<sequence>MGWRNKQVSSDDDGSDWTPSSLQEHGLLPMKKEHPQQRQSTTATTISSSKQLKCPRCGSADTKFCYYNNCKKSQPRHFCKTCKRHWTKGGTLRNVPVGGARKNKRPRTKKSPSVTSMTANDTSCAGEQFNERKKHKPIFPQPSPLPEPTFHEAASAADRSVLHDQFPWPGFEVSSWQHPILKGAATMPTSLTCHQPWIFTSDCPETVGNSMNWDELDMLVSANLNFHWDDVDIKLP</sequence>
<gene>
    <name evidence="1" type="ORF">MLD38_012148</name>
</gene>
<keyword evidence="2" id="KW-1185">Reference proteome</keyword>
<accession>A0ACB9R5D3</accession>
<evidence type="ECO:0000313" key="2">
    <source>
        <dbReference type="Proteomes" id="UP001057402"/>
    </source>
</evidence>
<organism evidence="1 2">
    <name type="scientific">Melastoma candidum</name>
    <dbReference type="NCBI Taxonomy" id="119954"/>
    <lineage>
        <taxon>Eukaryota</taxon>
        <taxon>Viridiplantae</taxon>
        <taxon>Streptophyta</taxon>
        <taxon>Embryophyta</taxon>
        <taxon>Tracheophyta</taxon>
        <taxon>Spermatophyta</taxon>
        <taxon>Magnoliopsida</taxon>
        <taxon>eudicotyledons</taxon>
        <taxon>Gunneridae</taxon>
        <taxon>Pentapetalae</taxon>
        <taxon>rosids</taxon>
        <taxon>malvids</taxon>
        <taxon>Myrtales</taxon>
        <taxon>Melastomataceae</taxon>
        <taxon>Melastomatoideae</taxon>
        <taxon>Melastomateae</taxon>
        <taxon>Melastoma</taxon>
    </lineage>
</organism>
<evidence type="ECO:0000313" key="1">
    <source>
        <dbReference type="EMBL" id="KAI4374113.1"/>
    </source>
</evidence>
<name>A0ACB9R5D3_9MYRT</name>
<proteinExistence type="predicted"/>
<protein>
    <submittedName>
        <fullName evidence="1">Uncharacterized protein</fullName>
    </submittedName>
</protein>
<comment type="caution">
    <text evidence="1">The sequence shown here is derived from an EMBL/GenBank/DDBJ whole genome shotgun (WGS) entry which is preliminary data.</text>
</comment>
<reference evidence="2" key="1">
    <citation type="journal article" date="2023" name="Front. Plant Sci.">
        <title>Chromosomal-level genome assembly of Melastoma candidum provides insights into trichome evolution.</title>
        <authorList>
            <person name="Zhong Y."/>
            <person name="Wu W."/>
            <person name="Sun C."/>
            <person name="Zou P."/>
            <person name="Liu Y."/>
            <person name="Dai S."/>
            <person name="Zhou R."/>
        </authorList>
    </citation>
    <scope>NUCLEOTIDE SEQUENCE [LARGE SCALE GENOMIC DNA]</scope>
</reference>
<dbReference type="Proteomes" id="UP001057402">
    <property type="component" value="Chromosome 4"/>
</dbReference>
<dbReference type="EMBL" id="CM042883">
    <property type="protein sequence ID" value="KAI4374113.1"/>
    <property type="molecule type" value="Genomic_DNA"/>
</dbReference>